<keyword evidence="5" id="KW-1185">Reference proteome</keyword>
<sequence length="385" mass="42308">MAAKIIVVGALLFPEACFISVFGNVRSRGAFLVSFALALERRREGKNEIGKVCEISVCVPTHVIPAESLQRSAPQPEEKALSSVKGHPGFRGGIEPRMSRNHPNGQCKQGKFKRTKPRESIRRTKVQGSKRRVCMPQLVKSYESLRKSRETFANPSITFVRESKGFNKIASVTRSPTTIVHEKEEEEANRKCSRKIKEEEGEEILFQNRELCKIFILTITLRALFAFLVLIGNIAAKRSAINGTDSRHEPTPILSSSPPPLPLCPPHGSSLPAPPCALYLCLALGVEPEPTHPHDCPGVPSLFHPPSPLPSFTYHPLLALSVPSRDVDRPLEPPRKSHTAEAARAGETRVLALFQDPSPQLHPPSPSFIADFSLLLASNKTEGQG</sequence>
<keyword evidence="2" id="KW-1133">Transmembrane helix</keyword>
<evidence type="ECO:0000313" key="4">
    <source>
        <dbReference type="EMBL" id="KYN01180.1"/>
    </source>
</evidence>
<gene>
    <name evidence="4" type="ORF">ALC62_08022</name>
</gene>
<keyword evidence="2" id="KW-0472">Membrane</keyword>
<dbReference type="AlphaFoldDB" id="A0A195CKC4"/>
<accession>A0A195CKC4</accession>
<feature type="signal peptide" evidence="3">
    <location>
        <begin position="1"/>
        <end position="18"/>
    </location>
</feature>
<feature type="chain" id="PRO_5008270024" evidence="3">
    <location>
        <begin position="19"/>
        <end position="385"/>
    </location>
</feature>
<protein>
    <submittedName>
        <fullName evidence="4">Uncharacterized protein</fullName>
    </submittedName>
</protein>
<reference evidence="4 5" key="1">
    <citation type="submission" date="2016-03" db="EMBL/GenBank/DDBJ databases">
        <title>Cyphomyrmex costatus WGS genome.</title>
        <authorList>
            <person name="Nygaard S."/>
            <person name="Hu H."/>
            <person name="Boomsma J."/>
            <person name="Zhang G."/>
        </authorList>
    </citation>
    <scope>NUCLEOTIDE SEQUENCE [LARGE SCALE GENOMIC DNA]</scope>
    <source>
        <strain evidence="4">MS0001</strain>
        <tissue evidence="4">Whole body</tissue>
    </source>
</reference>
<evidence type="ECO:0000256" key="1">
    <source>
        <dbReference type="SAM" id="MobiDB-lite"/>
    </source>
</evidence>
<feature type="transmembrane region" description="Helical" evidence="2">
    <location>
        <begin position="214"/>
        <end position="236"/>
    </location>
</feature>
<dbReference type="Proteomes" id="UP000078542">
    <property type="component" value="Unassembled WGS sequence"/>
</dbReference>
<evidence type="ECO:0000256" key="2">
    <source>
        <dbReference type="SAM" id="Phobius"/>
    </source>
</evidence>
<evidence type="ECO:0000313" key="5">
    <source>
        <dbReference type="Proteomes" id="UP000078542"/>
    </source>
</evidence>
<keyword evidence="3" id="KW-0732">Signal</keyword>
<evidence type="ECO:0000256" key="3">
    <source>
        <dbReference type="SAM" id="SignalP"/>
    </source>
</evidence>
<proteinExistence type="predicted"/>
<dbReference type="EMBL" id="KQ977634">
    <property type="protein sequence ID" value="KYN01180.1"/>
    <property type="molecule type" value="Genomic_DNA"/>
</dbReference>
<feature type="region of interest" description="Disordered" evidence="1">
    <location>
        <begin position="69"/>
        <end position="127"/>
    </location>
</feature>
<organism evidence="4 5">
    <name type="scientific">Cyphomyrmex costatus</name>
    <dbReference type="NCBI Taxonomy" id="456900"/>
    <lineage>
        <taxon>Eukaryota</taxon>
        <taxon>Metazoa</taxon>
        <taxon>Ecdysozoa</taxon>
        <taxon>Arthropoda</taxon>
        <taxon>Hexapoda</taxon>
        <taxon>Insecta</taxon>
        <taxon>Pterygota</taxon>
        <taxon>Neoptera</taxon>
        <taxon>Endopterygota</taxon>
        <taxon>Hymenoptera</taxon>
        <taxon>Apocrita</taxon>
        <taxon>Aculeata</taxon>
        <taxon>Formicoidea</taxon>
        <taxon>Formicidae</taxon>
        <taxon>Myrmicinae</taxon>
        <taxon>Cyphomyrmex</taxon>
    </lineage>
</organism>
<keyword evidence="2" id="KW-0812">Transmembrane</keyword>
<name>A0A195CKC4_9HYME</name>